<reference evidence="1 2" key="1">
    <citation type="submission" date="2022-11" db="EMBL/GenBank/DDBJ databases">
        <title>Haliovirga abyssi gen. nov., sp. nov., a mesophilic fermentative bacterium isolated from the Iheya North hydrothermal field and the proposal of Haliovirgaceae fam. nov.</title>
        <authorList>
            <person name="Miyazaki U."/>
            <person name="Tame A."/>
            <person name="Miyazaki J."/>
            <person name="Takai K."/>
            <person name="Sawayama S."/>
            <person name="Kitajima M."/>
            <person name="Okamoto A."/>
            <person name="Nakagawa S."/>
        </authorList>
    </citation>
    <scope>NUCLEOTIDE SEQUENCE [LARGE SCALE GENOMIC DNA]</scope>
    <source>
        <strain evidence="1 2">IC12</strain>
    </source>
</reference>
<proteinExistence type="predicted"/>
<dbReference type="Proteomes" id="UP001321582">
    <property type="component" value="Chromosome"/>
</dbReference>
<evidence type="ECO:0000313" key="2">
    <source>
        <dbReference type="Proteomes" id="UP001321582"/>
    </source>
</evidence>
<dbReference type="RefSeq" id="WP_307904129.1">
    <property type="nucleotide sequence ID" value="NZ_AP027059.1"/>
</dbReference>
<dbReference type="SUPFAM" id="SSF51905">
    <property type="entry name" value="FAD/NAD(P)-binding domain"/>
    <property type="match status" value="1"/>
</dbReference>
<evidence type="ECO:0000313" key="1">
    <source>
        <dbReference type="EMBL" id="BDU51267.1"/>
    </source>
</evidence>
<dbReference type="PANTHER" id="PTHR42685:SF18">
    <property type="entry name" value="DIGERANYLGERANYLGLYCEROPHOSPHOLIPID REDUCTASE"/>
    <property type="match status" value="1"/>
</dbReference>
<dbReference type="KEGG" id="haby:HLVA_18360"/>
<dbReference type="PRINTS" id="PR00420">
    <property type="entry name" value="RNGMNOXGNASE"/>
</dbReference>
<dbReference type="EMBL" id="AP027059">
    <property type="protein sequence ID" value="BDU51267.1"/>
    <property type="molecule type" value="Genomic_DNA"/>
</dbReference>
<protein>
    <recommendedName>
        <fullName evidence="3">NAD(P)/FAD-dependent oxidoreductase</fullName>
    </recommendedName>
</protein>
<dbReference type="Gene3D" id="3.50.50.60">
    <property type="entry name" value="FAD/NAD(P)-binding domain"/>
    <property type="match status" value="1"/>
</dbReference>
<dbReference type="Pfam" id="PF05834">
    <property type="entry name" value="Lycopene_cycl"/>
    <property type="match status" value="1"/>
</dbReference>
<keyword evidence="2" id="KW-1185">Reference proteome</keyword>
<sequence>MLEIKKYDVIVVGAGPAGLSVASELSKELKVLVVDGKSSISKTTKSWFVPKEVCDIGEAGDILEYTYPGVKRFLADTFTGVKDKAWESELEGGYLYIKEHEVLEYWGEIITKNSSEILLECNYLDHQVEKEKEYPVTIHTTKGNFESKLLVDASGYDSLIREKYHLKDEKLYWWSVYGAIMKHKDGIPQDMKVGDYMFWQTFKNTNPDVSTSLNEGRPVFEYEVLDENSSFPLILFLKDSQVSFDIMKDTFNEVMKEKKVMSKYNDCEIQEIKYGWYPSGGVSQYIAEDNVTFVGDAACWTTPCGWGFAFIVKNYKRYARNLITAFEKNEFDKDTLDSLIGLKTDEKFQILFNKVATRILSIGDTELLDKIILLFNKIGFIYCEKTFTLTITTEDIISIIVELIKNLEFDILKKIFTVEDIKWLKEELSDKLEGTVSRIIDSIEKIM</sequence>
<dbReference type="PANTHER" id="PTHR42685">
    <property type="entry name" value="GERANYLGERANYL DIPHOSPHATE REDUCTASE"/>
    <property type="match status" value="1"/>
</dbReference>
<dbReference type="InterPro" id="IPR036188">
    <property type="entry name" value="FAD/NAD-bd_sf"/>
</dbReference>
<dbReference type="AlphaFoldDB" id="A0AAU9DML6"/>
<name>A0AAU9DML6_9FUSO</name>
<gene>
    <name evidence="1" type="ORF">HLVA_18360</name>
</gene>
<dbReference type="InterPro" id="IPR050407">
    <property type="entry name" value="Geranylgeranyl_reductase"/>
</dbReference>
<accession>A0AAU9DML6</accession>
<evidence type="ECO:0008006" key="3">
    <source>
        <dbReference type="Google" id="ProtNLM"/>
    </source>
</evidence>
<organism evidence="1 2">
    <name type="scientific">Haliovirga abyssi</name>
    <dbReference type="NCBI Taxonomy" id="2996794"/>
    <lineage>
        <taxon>Bacteria</taxon>
        <taxon>Fusobacteriati</taxon>
        <taxon>Fusobacteriota</taxon>
        <taxon>Fusobacteriia</taxon>
        <taxon>Fusobacteriales</taxon>
        <taxon>Haliovirgaceae</taxon>
        <taxon>Haliovirga</taxon>
    </lineage>
</organism>